<proteinExistence type="predicted"/>
<dbReference type="GO" id="GO:0003677">
    <property type="term" value="F:DNA binding"/>
    <property type="evidence" value="ECO:0007669"/>
    <property type="project" value="InterPro"/>
</dbReference>
<evidence type="ECO:0000256" key="1">
    <source>
        <dbReference type="SAM" id="MobiDB-lite"/>
    </source>
</evidence>
<dbReference type="EMBL" id="PPSL01000003">
    <property type="protein sequence ID" value="PQJ10399.1"/>
    <property type="molecule type" value="Genomic_DNA"/>
</dbReference>
<comment type="caution">
    <text evidence="3">The sequence shown here is derived from an EMBL/GenBank/DDBJ whole genome shotgun (WGS) entry which is preliminary data.</text>
</comment>
<dbReference type="InterPro" id="IPR000551">
    <property type="entry name" value="MerR-type_HTH_dom"/>
</dbReference>
<protein>
    <recommendedName>
        <fullName evidence="2">HTH merR-type domain-containing protein</fullName>
    </recommendedName>
</protein>
<dbReference type="SUPFAM" id="SSF46955">
    <property type="entry name" value="Putative DNA-binding domain"/>
    <property type="match status" value="1"/>
</dbReference>
<feature type="domain" description="HTH merR-type" evidence="2">
    <location>
        <begin position="105"/>
        <end position="174"/>
    </location>
</feature>
<dbReference type="Pfam" id="PF13411">
    <property type="entry name" value="MerR_1"/>
    <property type="match status" value="1"/>
</dbReference>
<evidence type="ECO:0000313" key="4">
    <source>
        <dbReference type="Proteomes" id="UP000239872"/>
    </source>
</evidence>
<dbReference type="PROSITE" id="PS50937">
    <property type="entry name" value="HTH_MERR_2"/>
    <property type="match status" value="1"/>
</dbReference>
<dbReference type="InterPro" id="IPR009061">
    <property type="entry name" value="DNA-bd_dom_put_sf"/>
</dbReference>
<name>A0A2S7SU00_9BACT</name>
<dbReference type="RefSeq" id="WP_105039127.1">
    <property type="nucleotide sequence ID" value="NZ_PPSL01000003.1"/>
</dbReference>
<dbReference type="OrthoDB" id="9810140at2"/>
<dbReference type="Proteomes" id="UP000239872">
    <property type="component" value="Unassembled WGS sequence"/>
</dbReference>
<evidence type="ECO:0000313" key="3">
    <source>
        <dbReference type="EMBL" id="PQJ10399.1"/>
    </source>
</evidence>
<dbReference type="AlphaFoldDB" id="A0A2S7SU00"/>
<gene>
    <name evidence="3" type="ORF">CJD36_010500</name>
</gene>
<evidence type="ECO:0000259" key="2">
    <source>
        <dbReference type="PROSITE" id="PS50937"/>
    </source>
</evidence>
<reference evidence="3 4" key="1">
    <citation type="submission" date="2018-01" db="EMBL/GenBank/DDBJ databases">
        <title>A novel member of the phylum Bacteroidetes isolated from glacier ice.</title>
        <authorList>
            <person name="Liu Q."/>
            <person name="Xin Y.-H."/>
        </authorList>
    </citation>
    <scope>NUCLEOTIDE SEQUENCE [LARGE SCALE GENOMIC DNA]</scope>
    <source>
        <strain evidence="3 4">RB1R16</strain>
    </source>
</reference>
<sequence>MSERIITLFGEEIVPEQIKPVAKSRAKKKDDEKKEDEGNEESIKTESVIPEAAAPQAVVAEVAETIPTPVTEELPEVEKPKTAAKKKETDALKLPEDWKGDGKQYFSIGEVAEVFKVKTSHIRFWTNEFKLNVRTTRKGDRLYTEDQIKELRAIHHLVKERGFTLTGAKTKLKTQNKMDVETVDLKKSLMSLRNKLLAIRNQLK</sequence>
<organism evidence="3 4">
    <name type="scientific">Flavipsychrobacter stenotrophus</name>
    <dbReference type="NCBI Taxonomy" id="2077091"/>
    <lineage>
        <taxon>Bacteria</taxon>
        <taxon>Pseudomonadati</taxon>
        <taxon>Bacteroidota</taxon>
        <taxon>Chitinophagia</taxon>
        <taxon>Chitinophagales</taxon>
        <taxon>Chitinophagaceae</taxon>
        <taxon>Flavipsychrobacter</taxon>
    </lineage>
</organism>
<keyword evidence="4" id="KW-1185">Reference proteome</keyword>
<feature type="compositionally biased region" description="Basic and acidic residues" evidence="1">
    <location>
        <begin position="28"/>
        <end position="44"/>
    </location>
</feature>
<accession>A0A2S7SU00</accession>
<dbReference type="GO" id="GO:0006355">
    <property type="term" value="P:regulation of DNA-templated transcription"/>
    <property type="evidence" value="ECO:0007669"/>
    <property type="project" value="InterPro"/>
</dbReference>
<feature type="region of interest" description="Disordered" evidence="1">
    <location>
        <begin position="19"/>
        <end position="50"/>
    </location>
</feature>
<dbReference type="Gene3D" id="1.10.1660.10">
    <property type="match status" value="1"/>
</dbReference>
<dbReference type="SMART" id="SM00422">
    <property type="entry name" value="HTH_MERR"/>
    <property type="match status" value="1"/>
</dbReference>